<dbReference type="EC" id="2.3.2.27" evidence="3"/>
<name>A0A8D8IJS4_CULPI</name>
<dbReference type="Gene3D" id="1.20.120.1790">
    <property type="match status" value="1"/>
</dbReference>
<feature type="compositionally biased region" description="Low complexity" evidence="9">
    <location>
        <begin position="1260"/>
        <end position="1295"/>
    </location>
</feature>
<dbReference type="GO" id="GO:0010494">
    <property type="term" value="C:cytoplasmic stress granule"/>
    <property type="evidence" value="ECO:0007669"/>
    <property type="project" value="TreeGrafter"/>
</dbReference>
<feature type="compositionally biased region" description="Polar residues" evidence="9">
    <location>
        <begin position="583"/>
        <end position="599"/>
    </location>
</feature>
<accession>A0A8D8IJS4</accession>
<evidence type="ECO:0000256" key="8">
    <source>
        <dbReference type="PROSITE-ProRule" id="PRU00723"/>
    </source>
</evidence>
<dbReference type="InterPro" id="IPR017907">
    <property type="entry name" value="Znf_RING_CS"/>
</dbReference>
<feature type="compositionally biased region" description="Low complexity" evidence="9">
    <location>
        <begin position="499"/>
        <end position="508"/>
    </location>
</feature>
<feature type="compositionally biased region" description="Low complexity" evidence="9">
    <location>
        <begin position="534"/>
        <end position="557"/>
    </location>
</feature>
<feature type="compositionally biased region" description="Pro residues" evidence="9">
    <location>
        <begin position="776"/>
        <end position="788"/>
    </location>
</feature>
<dbReference type="Pfam" id="PF14634">
    <property type="entry name" value="zf-RING_5"/>
    <property type="match status" value="1"/>
</dbReference>
<evidence type="ECO:0000256" key="1">
    <source>
        <dbReference type="ARBA" id="ARBA00000900"/>
    </source>
</evidence>
<feature type="compositionally biased region" description="Pro residues" evidence="9">
    <location>
        <begin position="661"/>
        <end position="687"/>
    </location>
</feature>
<dbReference type="InterPro" id="IPR052249">
    <property type="entry name" value="Roquin_domain"/>
</dbReference>
<dbReference type="PANTHER" id="PTHR13139">
    <property type="entry name" value="RING FINGER AND CCCH-TYPE ZINC FINGER DOMAIN-CONTAINING PROTEIN"/>
    <property type="match status" value="1"/>
</dbReference>
<feature type="compositionally biased region" description="Low complexity" evidence="9">
    <location>
        <begin position="839"/>
        <end position="848"/>
    </location>
</feature>
<evidence type="ECO:0000259" key="10">
    <source>
        <dbReference type="PROSITE" id="PS50089"/>
    </source>
</evidence>
<dbReference type="GO" id="GO:0000209">
    <property type="term" value="P:protein polyubiquitination"/>
    <property type="evidence" value="ECO:0007669"/>
    <property type="project" value="TreeGrafter"/>
</dbReference>
<feature type="region of interest" description="Disordered" evidence="9">
    <location>
        <begin position="1206"/>
        <end position="1232"/>
    </location>
</feature>
<feature type="compositionally biased region" description="Low complexity" evidence="9">
    <location>
        <begin position="1014"/>
        <end position="1024"/>
    </location>
</feature>
<dbReference type="GO" id="GO:0061630">
    <property type="term" value="F:ubiquitin protein ligase activity"/>
    <property type="evidence" value="ECO:0007669"/>
    <property type="project" value="UniProtKB-EC"/>
</dbReference>
<dbReference type="GO" id="GO:0008270">
    <property type="term" value="F:zinc ion binding"/>
    <property type="evidence" value="ECO:0007669"/>
    <property type="project" value="UniProtKB-KW"/>
</dbReference>
<feature type="compositionally biased region" description="Polar residues" evidence="9">
    <location>
        <begin position="871"/>
        <end position="886"/>
    </location>
</feature>
<evidence type="ECO:0000256" key="7">
    <source>
        <dbReference type="ARBA" id="ARBA00022833"/>
    </source>
</evidence>
<comment type="subcellular location">
    <subcellularLocation>
        <location evidence="2">Cytoplasm</location>
        <location evidence="2">P-body</location>
    </subcellularLocation>
</comment>
<keyword evidence="7 8" id="KW-0862">Zinc</keyword>
<feature type="domain" description="C3H1-type" evidence="11">
    <location>
        <begin position="435"/>
        <end position="463"/>
    </location>
</feature>
<feature type="region of interest" description="Disordered" evidence="9">
    <location>
        <begin position="1073"/>
        <end position="1136"/>
    </location>
</feature>
<dbReference type="SMART" id="SM00356">
    <property type="entry name" value="ZnF_C3H1"/>
    <property type="match status" value="1"/>
</dbReference>
<dbReference type="GO" id="GO:0000932">
    <property type="term" value="C:P-body"/>
    <property type="evidence" value="ECO:0007669"/>
    <property type="project" value="UniProtKB-SubCell"/>
</dbReference>
<dbReference type="EMBL" id="HBUE01251448">
    <property type="protein sequence ID" value="CAG6554586.1"/>
    <property type="molecule type" value="Transcribed_RNA"/>
</dbReference>
<feature type="domain" description="RING-type" evidence="10">
    <location>
        <begin position="14"/>
        <end position="54"/>
    </location>
</feature>
<feature type="region of interest" description="Disordered" evidence="9">
    <location>
        <begin position="1249"/>
        <end position="1298"/>
    </location>
</feature>
<keyword evidence="6 8" id="KW-0863">Zinc-finger</keyword>
<dbReference type="CDD" id="cd16638">
    <property type="entry name" value="mRING-HC-C3HC3D_Roquin"/>
    <property type="match status" value="1"/>
</dbReference>
<dbReference type="PROSITE" id="PS00518">
    <property type="entry name" value="ZF_RING_1"/>
    <property type="match status" value="1"/>
</dbReference>
<feature type="compositionally biased region" description="Basic residues" evidence="9">
    <location>
        <begin position="829"/>
        <end position="838"/>
    </location>
</feature>
<feature type="compositionally biased region" description="Pro residues" evidence="9">
    <location>
        <begin position="606"/>
        <end position="618"/>
    </location>
</feature>
<comment type="catalytic activity">
    <reaction evidence="1">
        <text>S-ubiquitinyl-[E2 ubiquitin-conjugating enzyme]-L-cysteine + [acceptor protein]-L-lysine = [E2 ubiquitin-conjugating enzyme]-L-cysteine + N(6)-ubiquitinyl-[acceptor protein]-L-lysine.</text>
        <dbReference type="EC" id="2.3.2.27"/>
    </reaction>
</comment>
<dbReference type="SUPFAM" id="SSF90229">
    <property type="entry name" value="CCCH zinc finger"/>
    <property type="match status" value="1"/>
</dbReference>
<dbReference type="Gene3D" id="3.30.40.10">
    <property type="entry name" value="Zinc/RING finger domain, C3HC4 (zinc finger)"/>
    <property type="match status" value="1"/>
</dbReference>
<feature type="compositionally biased region" description="Low complexity" evidence="9">
    <location>
        <begin position="1214"/>
        <end position="1224"/>
    </location>
</feature>
<feature type="zinc finger region" description="C3H1-type" evidence="8">
    <location>
        <begin position="435"/>
        <end position="463"/>
    </location>
</feature>
<feature type="compositionally biased region" description="Pro residues" evidence="9">
    <location>
        <begin position="719"/>
        <end position="733"/>
    </location>
</feature>
<dbReference type="InterPro" id="IPR001841">
    <property type="entry name" value="Znf_RING"/>
</dbReference>
<dbReference type="EMBL" id="HBUE01146538">
    <property type="protein sequence ID" value="CAG6503339.1"/>
    <property type="molecule type" value="Transcribed_RNA"/>
</dbReference>
<dbReference type="PROSITE" id="PS50103">
    <property type="entry name" value="ZF_C3H1"/>
    <property type="match status" value="1"/>
</dbReference>
<feature type="region of interest" description="Disordered" evidence="9">
    <location>
        <begin position="1010"/>
        <end position="1060"/>
    </location>
</feature>
<protein>
    <recommendedName>
        <fullName evidence="3">RING-type E3 ubiquitin transferase</fullName>
        <ecNumber evidence="3">2.3.2.27</ecNumber>
    </recommendedName>
</protein>
<dbReference type="EMBL" id="HBUE01251447">
    <property type="protein sequence ID" value="CAG6554584.1"/>
    <property type="molecule type" value="Transcribed_RNA"/>
</dbReference>
<dbReference type="Pfam" id="PF21206">
    <property type="entry name" value="Roquin_1_2-like_ROQ"/>
    <property type="match status" value="1"/>
</dbReference>
<dbReference type="InterPro" id="IPR013083">
    <property type="entry name" value="Znf_RING/FYVE/PHD"/>
</dbReference>
<evidence type="ECO:0000256" key="5">
    <source>
        <dbReference type="ARBA" id="ARBA00022723"/>
    </source>
</evidence>
<dbReference type="GO" id="GO:0003725">
    <property type="term" value="F:double-stranded RNA binding"/>
    <property type="evidence" value="ECO:0007669"/>
    <property type="project" value="TreeGrafter"/>
</dbReference>
<evidence type="ECO:0000256" key="6">
    <source>
        <dbReference type="ARBA" id="ARBA00022771"/>
    </source>
</evidence>
<keyword evidence="5 8" id="KW-0479">Metal-binding</keyword>
<evidence type="ECO:0000256" key="2">
    <source>
        <dbReference type="ARBA" id="ARBA00004201"/>
    </source>
</evidence>
<dbReference type="GO" id="GO:0006511">
    <property type="term" value="P:ubiquitin-dependent protein catabolic process"/>
    <property type="evidence" value="ECO:0007669"/>
    <property type="project" value="TreeGrafter"/>
</dbReference>
<dbReference type="PROSITE" id="PS50089">
    <property type="entry name" value="ZF_RING_2"/>
    <property type="match status" value="1"/>
</dbReference>
<dbReference type="InterPro" id="IPR048575">
    <property type="entry name" value="Roquin_1_2-like_ROQ"/>
</dbReference>
<evidence type="ECO:0000256" key="4">
    <source>
        <dbReference type="ARBA" id="ARBA00022679"/>
    </source>
</evidence>
<dbReference type="FunFam" id="3.30.40.10:FF:000047">
    <property type="entry name" value="Roquin-2 isoform 1"/>
    <property type="match status" value="1"/>
</dbReference>
<dbReference type="PANTHER" id="PTHR13139:SF54">
    <property type="entry name" value="RING-TYPE E3 UBIQUITIN TRANSFERASE"/>
    <property type="match status" value="1"/>
</dbReference>
<evidence type="ECO:0000259" key="11">
    <source>
        <dbReference type="PROSITE" id="PS50103"/>
    </source>
</evidence>
<sequence length="1321" mass="143230">MPIQAPQWTEFLSCPVCCNEFAANLRPPISLGCGHTICRTCLATLHRKQCPFDQTIITTDLDNLPVNNALLQLVSTSNTAVSSPGNNGNGGSSSSASSSLGSSADPDLCSPSVQNLCPDDLQCYKIARGCIEELALYLKPYPNGNAGGLLSRPMQRKLVTLVNCQLIEDEGRARSLRAARSLGERTVTELILQHQNPQQLSTNLWAAVRARGCQFLGPAMQEEVLKLVLLALEDGSALSRKVLVMFVVQRLEPHFPQASKTSIGHVVQLLYRASCFKVSKREGDSSLMQLKEEFRTYEALRREHDAQIVQIATEAGLRIAPDQWSSLLYGDTAHKSHMQSIIDKLQTPQSFVQSVQELIIALQRTGDPANLSGLRMHLKHLAGIDSNAENHVPTWRECSTALEAVKRVVIGLVDFVQHHGNRKLQEPGHLAHNSKYKISLCRDLNLRGTCPRGPNCTFAHSEEELEKYRTKLRTKNIRTPNGKDHVGVGEYMGDLGMPSGSQHGGYHSSGEEASPLRYPKSTPPMRYLDKSPMSSHSHASHGSSSNSNSSHNSHLAPIPAPPPPHIQPHHPSSYPNVPPQPSPLQQQHGANGGRSFNFNPSMPYGARPPPPPMQPPPSVRGNFIRPPNGNYNMGHHPPLPPMPHNGPMQNHHTYPGSGGQPVPPPQLEQMHPPPPPPPMLNAPPPPYLGQGYPNEYPNTADNNNKMDQRRQFNPWDTQQPPPQQSGHPAPPPVNMIGHQTPKSYHPQPPPPSMMGKVGHMPPPPPQHHPLPQQQQQPPPPSLAPPPPQQHQQQSHPNAGKFYPTAGNGPLHHHVAAAAAAAKQRDYREKHHNGGRHMPPHGGHSQQQHQPPPVAAYGNGNRSSMHTPLPQNPTQATPSSQTSNGGTMMNGYHGGSAFPFNRSEAQELFKILGSSNAAELAQFATMAGAVQDKFVRSDSLLADDDLVIPENDYSSAGGSVTGAKFGPISRMTNNLLGSGAGKQRGEFPFASSLLDADWLQNLQHHLYNDSLGEQSSSNCSSTSSSFYQNSHPNQQQQQQQLPVSAAHTNSKQHEPNNNTLDLDLFQVDRKLADYGTGADNQSNVTSQLLHHHQQQQHQQQSQHHPHHTMAAAAAALLSSHHHHQQQQQQQQFAQQHAAALQQQQQHVMQKLQSVLADPVQRFSDLMVNGGGGGVQSELKIHSLKDLKAQQTMSSSGLSPVVVVPTSSSIGGGVSSGSPSSASSGAVPPPAVTSTPLWNNLFDLSGMKQRERHHEGGDLVGGATSSSDSGNLSGSTAGLNSSTTSSSMSNSHNCNNNEDSYEAGIADDMRELALRLESELNIN</sequence>
<organism evidence="12">
    <name type="scientific">Culex pipiens</name>
    <name type="common">House mosquito</name>
    <dbReference type="NCBI Taxonomy" id="7175"/>
    <lineage>
        <taxon>Eukaryota</taxon>
        <taxon>Metazoa</taxon>
        <taxon>Ecdysozoa</taxon>
        <taxon>Arthropoda</taxon>
        <taxon>Hexapoda</taxon>
        <taxon>Insecta</taxon>
        <taxon>Pterygota</taxon>
        <taxon>Neoptera</taxon>
        <taxon>Endopterygota</taxon>
        <taxon>Diptera</taxon>
        <taxon>Nematocera</taxon>
        <taxon>Culicoidea</taxon>
        <taxon>Culicidae</taxon>
        <taxon>Culicinae</taxon>
        <taxon>Culicini</taxon>
        <taxon>Culex</taxon>
        <taxon>Culex</taxon>
    </lineage>
</organism>
<reference evidence="12" key="1">
    <citation type="submission" date="2021-05" db="EMBL/GenBank/DDBJ databases">
        <authorList>
            <person name="Alioto T."/>
            <person name="Alioto T."/>
            <person name="Gomez Garrido J."/>
        </authorList>
    </citation>
    <scope>NUCLEOTIDE SEQUENCE</scope>
</reference>
<evidence type="ECO:0000313" key="12">
    <source>
        <dbReference type="EMBL" id="CAG6554584.1"/>
    </source>
</evidence>
<feature type="region of interest" description="Disordered" evidence="9">
    <location>
        <begin position="477"/>
        <end position="894"/>
    </location>
</feature>
<dbReference type="Pfam" id="PF00642">
    <property type="entry name" value="zf-CCCH"/>
    <property type="match status" value="1"/>
</dbReference>
<proteinExistence type="predicted"/>
<evidence type="ECO:0000256" key="3">
    <source>
        <dbReference type="ARBA" id="ARBA00012483"/>
    </source>
</evidence>
<dbReference type="Pfam" id="PF18386">
    <property type="entry name" value="ROQ_II"/>
    <property type="match status" value="1"/>
</dbReference>
<dbReference type="GO" id="GO:0003729">
    <property type="term" value="F:mRNA binding"/>
    <property type="evidence" value="ECO:0007669"/>
    <property type="project" value="TreeGrafter"/>
</dbReference>
<dbReference type="InterPro" id="IPR000571">
    <property type="entry name" value="Znf_CCCH"/>
</dbReference>
<dbReference type="InterPro" id="IPR036855">
    <property type="entry name" value="Znf_CCCH_sf"/>
</dbReference>
<dbReference type="FunFam" id="1.20.120.1790:FF:000001">
    <property type="entry name" value="roquin-1 isoform X1"/>
    <property type="match status" value="1"/>
</dbReference>
<dbReference type="GO" id="GO:0000288">
    <property type="term" value="P:nuclear-transcribed mRNA catabolic process, deadenylation-dependent decay"/>
    <property type="evidence" value="ECO:0007669"/>
    <property type="project" value="TreeGrafter"/>
</dbReference>
<dbReference type="GO" id="GO:0035613">
    <property type="term" value="F:RNA stem-loop binding"/>
    <property type="evidence" value="ECO:0007669"/>
    <property type="project" value="TreeGrafter"/>
</dbReference>
<dbReference type="EMBL" id="HBUE01146537">
    <property type="protein sequence ID" value="CAG6503337.1"/>
    <property type="molecule type" value="Transcribed_RNA"/>
</dbReference>
<evidence type="ECO:0000256" key="9">
    <source>
        <dbReference type="SAM" id="MobiDB-lite"/>
    </source>
</evidence>
<feature type="compositionally biased region" description="Low complexity" evidence="9">
    <location>
        <begin position="1094"/>
        <end position="1117"/>
    </location>
</feature>
<keyword evidence="4" id="KW-0808">Transferase</keyword>
<dbReference type="Gene3D" id="4.10.1000.10">
    <property type="entry name" value="Zinc finger, CCCH-type"/>
    <property type="match status" value="1"/>
</dbReference>
<dbReference type="SMART" id="SM00184">
    <property type="entry name" value="RING"/>
    <property type="match status" value="1"/>
</dbReference>
<dbReference type="InterPro" id="IPR041523">
    <property type="entry name" value="ROQ_II"/>
</dbReference>
<feature type="compositionally biased region" description="Low complexity" evidence="9">
    <location>
        <begin position="1124"/>
        <end position="1136"/>
    </location>
</feature>
<dbReference type="SUPFAM" id="SSF57850">
    <property type="entry name" value="RING/U-box"/>
    <property type="match status" value="1"/>
</dbReference>